<dbReference type="PANTHER" id="PTHR30250:SF10">
    <property type="entry name" value="LIPOPOLYSACCHARIDE BIOSYNTHESIS PROTEIN WZXC"/>
    <property type="match status" value="1"/>
</dbReference>
<name>A0A916Y6K6_9MICO</name>
<feature type="transmembrane region" description="Helical" evidence="7">
    <location>
        <begin position="73"/>
        <end position="96"/>
    </location>
</feature>
<dbReference type="CDD" id="cd13127">
    <property type="entry name" value="MATE_tuaB_like"/>
    <property type="match status" value="1"/>
</dbReference>
<organism evidence="8 9">
    <name type="scientific">Microbacterium faecale</name>
    <dbReference type="NCBI Taxonomy" id="1804630"/>
    <lineage>
        <taxon>Bacteria</taxon>
        <taxon>Bacillati</taxon>
        <taxon>Actinomycetota</taxon>
        <taxon>Actinomycetes</taxon>
        <taxon>Micrococcales</taxon>
        <taxon>Microbacteriaceae</taxon>
        <taxon>Microbacterium</taxon>
    </lineage>
</organism>
<evidence type="ECO:0000256" key="7">
    <source>
        <dbReference type="SAM" id="Phobius"/>
    </source>
</evidence>
<evidence type="ECO:0000313" key="8">
    <source>
        <dbReference type="EMBL" id="GGD31404.1"/>
    </source>
</evidence>
<keyword evidence="9" id="KW-1185">Reference proteome</keyword>
<protein>
    <submittedName>
        <fullName evidence="8">Lipopolysaccharide biosynthesis protein</fullName>
    </submittedName>
</protein>
<evidence type="ECO:0000256" key="6">
    <source>
        <dbReference type="ARBA" id="ARBA00023136"/>
    </source>
</evidence>
<sequence length="484" mass="52854">MLHGIGWSAVEKWGIRLMSLVVFVILLRTIDASEFGLASFTTAITSMLLVFVDAGFAKALIQKRELGGDDATTAFWTSIAIAVVIYGLIFFTAPLIASWMEMEQLSAMLRVLGLSLFASAMSSVPAALLERDMNFKSLGLRSIFGTVVGAAIAVPMALFGMGVWALIVQMLATLVAGTIALWFSTSWRPTFRYSVPALRKLMSFGVSVLGLEILNRTQQNIDKVLVNVLLGPEAGGIYFVAQRAMKLVSELVSSVISKIALTTFSKLQDDRERLNRAFLQLTFAAGGIAIPVLGIIAALGDIIMPYMSGAGEWERAVPIMQILAVSMSMAAICRFDKQTLLAVGRPARAFALGLIENIVGVALLMIAAPFGLIALAVGRALRIILTWPYRIYLLKKYASIQIVPYILNTVMLAAAFIVPLGLLFLCTYTPWRQATPAFWTFAVPMSIMMLLSYYGTLWLVCGRRNRAAIRRTLKLGRRGKRSAT</sequence>
<feature type="transmembrane region" description="Helical" evidence="7">
    <location>
        <begin position="108"/>
        <end position="129"/>
    </location>
</feature>
<feature type="transmembrane region" description="Helical" evidence="7">
    <location>
        <begin position="405"/>
        <end position="431"/>
    </location>
</feature>
<keyword evidence="5 7" id="KW-1133">Transmembrane helix</keyword>
<comment type="similarity">
    <text evidence="2">Belongs to the polysaccharide synthase family.</text>
</comment>
<dbReference type="AlphaFoldDB" id="A0A916Y6K6"/>
<dbReference type="GO" id="GO:0005886">
    <property type="term" value="C:plasma membrane"/>
    <property type="evidence" value="ECO:0007669"/>
    <property type="project" value="UniProtKB-SubCell"/>
</dbReference>
<keyword evidence="6 7" id="KW-0472">Membrane</keyword>
<dbReference type="InterPro" id="IPR050833">
    <property type="entry name" value="Poly_Biosynth_Transport"/>
</dbReference>
<dbReference type="EMBL" id="BMHO01000001">
    <property type="protein sequence ID" value="GGD31404.1"/>
    <property type="molecule type" value="Genomic_DNA"/>
</dbReference>
<evidence type="ECO:0000256" key="1">
    <source>
        <dbReference type="ARBA" id="ARBA00004651"/>
    </source>
</evidence>
<feature type="transmembrane region" description="Helical" evidence="7">
    <location>
        <begin position="138"/>
        <end position="158"/>
    </location>
</feature>
<proteinExistence type="inferred from homology"/>
<reference evidence="8" key="1">
    <citation type="journal article" date="2014" name="Int. J. Syst. Evol. Microbiol.">
        <title>Complete genome sequence of Corynebacterium casei LMG S-19264T (=DSM 44701T), isolated from a smear-ripened cheese.</title>
        <authorList>
            <consortium name="US DOE Joint Genome Institute (JGI-PGF)"/>
            <person name="Walter F."/>
            <person name="Albersmeier A."/>
            <person name="Kalinowski J."/>
            <person name="Ruckert C."/>
        </authorList>
    </citation>
    <scope>NUCLEOTIDE SEQUENCE</scope>
    <source>
        <strain evidence="8">CGMCC 1.15152</strain>
    </source>
</reference>
<dbReference type="Pfam" id="PF13440">
    <property type="entry name" value="Polysacc_synt_3"/>
    <property type="match status" value="1"/>
</dbReference>
<feature type="transmembrane region" description="Helical" evidence="7">
    <location>
        <begin position="164"/>
        <end position="183"/>
    </location>
</feature>
<evidence type="ECO:0000256" key="4">
    <source>
        <dbReference type="ARBA" id="ARBA00022692"/>
    </source>
</evidence>
<dbReference type="PANTHER" id="PTHR30250">
    <property type="entry name" value="PST FAMILY PREDICTED COLANIC ACID TRANSPORTER"/>
    <property type="match status" value="1"/>
</dbReference>
<comment type="caution">
    <text evidence="8">The sequence shown here is derived from an EMBL/GenBank/DDBJ whole genome shotgun (WGS) entry which is preliminary data.</text>
</comment>
<reference evidence="8" key="2">
    <citation type="submission" date="2020-09" db="EMBL/GenBank/DDBJ databases">
        <authorList>
            <person name="Sun Q."/>
            <person name="Zhou Y."/>
        </authorList>
    </citation>
    <scope>NUCLEOTIDE SEQUENCE</scope>
    <source>
        <strain evidence="8">CGMCC 1.15152</strain>
    </source>
</reference>
<keyword evidence="3" id="KW-1003">Cell membrane</keyword>
<comment type="subcellular location">
    <subcellularLocation>
        <location evidence="1">Cell membrane</location>
        <topology evidence="1">Multi-pass membrane protein</topology>
    </subcellularLocation>
</comment>
<evidence type="ECO:0000256" key="5">
    <source>
        <dbReference type="ARBA" id="ARBA00022989"/>
    </source>
</evidence>
<gene>
    <name evidence="8" type="ORF">GCM10010915_09580</name>
</gene>
<evidence type="ECO:0000313" key="9">
    <source>
        <dbReference type="Proteomes" id="UP000633205"/>
    </source>
</evidence>
<feature type="transmembrane region" description="Helical" evidence="7">
    <location>
        <begin position="42"/>
        <end position="61"/>
    </location>
</feature>
<evidence type="ECO:0000256" key="3">
    <source>
        <dbReference type="ARBA" id="ARBA00022475"/>
    </source>
</evidence>
<keyword evidence="4 7" id="KW-0812">Transmembrane</keyword>
<feature type="transmembrane region" description="Helical" evidence="7">
    <location>
        <begin position="437"/>
        <end position="461"/>
    </location>
</feature>
<evidence type="ECO:0000256" key="2">
    <source>
        <dbReference type="ARBA" id="ARBA00007430"/>
    </source>
</evidence>
<accession>A0A916Y6K6</accession>
<dbReference type="Proteomes" id="UP000633205">
    <property type="component" value="Unassembled WGS sequence"/>
</dbReference>
<feature type="transmembrane region" description="Helical" evidence="7">
    <location>
        <begin position="281"/>
        <end position="304"/>
    </location>
</feature>